<protein>
    <recommendedName>
        <fullName evidence="5">Cupin domain-containing protein</fullName>
    </recommendedName>
</protein>
<feature type="region of interest" description="Disordered" evidence="1">
    <location>
        <begin position="134"/>
        <end position="163"/>
    </location>
</feature>
<evidence type="ECO:0008006" key="5">
    <source>
        <dbReference type="Google" id="ProtNLM"/>
    </source>
</evidence>
<dbReference type="Gene3D" id="2.60.120.10">
    <property type="entry name" value="Jelly Rolls"/>
    <property type="match status" value="1"/>
</dbReference>
<evidence type="ECO:0000256" key="2">
    <source>
        <dbReference type="SAM" id="SignalP"/>
    </source>
</evidence>
<dbReference type="Proteomes" id="UP000270261">
    <property type="component" value="Unassembled WGS sequence"/>
</dbReference>
<comment type="caution">
    <text evidence="3">The sequence shown here is derived from an EMBL/GenBank/DDBJ whole genome shotgun (WGS) entry which is preliminary data.</text>
</comment>
<feature type="signal peptide" evidence="2">
    <location>
        <begin position="1"/>
        <end position="24"/>
    </location>
</feature>
<evidence type="ECO:0000256" key="1">
    <source>
        <dbReference type="SAM" id="MobiDB-lite"/>
    </source>
</evidence>
<dbReference type="EMBL" id="RRUE01000001">
    <property type="protein sequence ID" value="RRN45277.1"/>
    <property type="molecule type" value="Genomic_DNA"/>
</dbReference>
<feature type="chain" id="PRO_5019474008" description="Cupin domain-containing protein" evidence="2">
    <location>
        <begin position="25"/>
        <end position="163"/>
    </location>
</feature>
<evidence type="ECO:0000313" key="3">
    <source>
        <dbReference type="EMBL" id="RRN45277.1"/>
    </source>
</evidence>
<dbReference type="OrthoDB" id="1433532at2"/>
<accession>A0A426FRH8</accession>
<dbReference type="RefSeq" id="WP_125094705.1">
    <property type="nucleotide sequence ID" value="NZ_RRUE01000001.1"/>
</dbReference>
<dbReference type="CDD" id="cd06989">
    <property type="entry name" value="cupin_DRT102"/>
    <property type="match status" value="1"/>
</dbReference>
<keyword evidence="4" id="KW-1185">Reference proteome</keyword>
<gene>
    <name evidence="3" type="ORF">EHV23_03335</name>
</gene>
<reference evidence="3 4" key="1">
    <citation type="submission" date="2018-11" db="EMBL/GenBank/DDBJ databases">
        <title>Genome sequencing of Lautropia sp. KCOM 2505 (= ChDC F240).</title>
        <authorList>
            <person name="Kook J.-K."/>
            <person name="Park S.-N."/>
            <person name="Lim Y.K."/>
        </authorList>
    </citation>
    <scope>NUCLEOTIDE SEQUENCE [LARGE SCALE GENOMIC DNA]</scope>
    <source>
        <strain evidence="3 4">KCOM 2505</strain>
    </source>
</reference>
<sequence>MIRSHLAAALAAAGLFALSAPASASETDLVLTPDQMSTASGRVTVDEDSAYNTRTVRVEIPANRTLEPHGPKDGYFFVTVISGTLQFGFGRTFDETKLKTLPPGSVFSHRANQQHFARTGDQPVVLQITTISPAGKAETHDHAKGEDHEHGHDHHDHGKSGSK</sequence>
<dbReference type="InterPro" id="IPR014710">
    <property type="entry name" value="RmlC-like_jellyroll"/>
</dbReference>
<name>A0A426FRH8_9BURK</name>
<dbReference type="AlphaFoldDB" id="A0A426FRH8"/>
<keyword evidence="2" id="KW-0732">Signal</keyword>
<feature type="compositionally biased region" description="Basic and acidic residues" evidence="1">
    <location>
        <begin position="137"/>
        <end position="163"/>
    </location>
</feature>
<dbReference type="SUPFAM" id="SSF51182">
    <property type="entry name" value="RmlC-like cupins"/>
    <property type="match status" value="1"/>
</dbReference>
<dbReference type="InterPro" id="IPR011051">
    <property type="entry name" value="RmlC_Cupin_sf"/>
</dbReference>
<organism evidence="3 4">
    <name type="scientific">Lautropia dentalis</name>
    <dbReference type="NCBI Taxonomy" id="2490857"/>
    <lineage>
        <taxon>Bacteria</taxon>
        <taxon>Pseudomonadati</taxon>
        <taxon>Pseudomonadota</taxon>
        <taxon>Betaproteobacteria</taxon>
        <taxon>Burkholderiales</taxon>
        <taxon>Burkholderiaceae</taxon>
        <taxon>Lautropia</taxon>
    </lineage>
</organism>
<proteinExistence type="predicted"/>
<evidence type="ECO:0000313" key="4">
    <source>
        <dbReference type="Proteomes" id="UP000270261"/>
    </source>
</evidence>